<dbReference type="InterPro" id="IPR036291">
    <property type="entry name" value="NAD(P)-bd_dom_sf"/>
</dbReference>
<dbReference type="PANTHER" id="PTHR43157:SF31">
    <property type="entry name" value="PHOSPHATIDYLINOSITOL-GLYCAN BIOSYNTHESIS CLASS F PROTEIN"/>
    <property type="match status" value="1"/>
</dbReference>
<gene>
    <name evidence="2" type="ORF">HGRIS_001742</name>
</gene>
<evidence type="ECO:0000313" key="2">
    <source>
        <dbReference type="EMBL" id="KAL0955504.1"/>
    </source>
</evidence>
<dbReference type="PANTHER" id="PTHR43157">
    <property type="entry name" value="PHOSPHATIDYLINOSITOL-GLYCAN BIOSYNTHESIS CLASS F PROTEIN-RELATED"/>
    <property type="match status" value="1"/>
</dbReference>
<comment type="caution">
    <text evidence="2">The sequence shown here is derived from an EMBL/GenBank/DDBJ whole genome shotgun (WGS) entry which is preliminary data.</text>
</comment>
<keyword evidence="3" id="KW-1185">Reference proteome</keyword>
<evidence type="ECO:0000313" key="3">
    <source>
        <dbReference type="Proteomes" id="UP001556367"/>
    </source>
</evidence>
<proteinExistence type="predicted"/>
<dbReference type="Gene3D" id="3.40.50.720">
    <property type="entry name" value="NAD(P)-binding Rossmann-like Domain"/>
    <property type="match status" value="1"/>
</dbReference>
<dbReference type="Proteomes" id="UP001556367">
    <property type="component" value="Unassembled WGS sequence"/>
</dbReference>
<dbReference type="SUPFAM" id="SSF51735">
    <property type="entry name" value="NAD(P)-binding Rossmann-fold domains"/>
    <property type="match status" value="1"/>
</dbReference>
<dbReference type="EMBL" id="JASNQZ010000006">
    <property type="protein sequence ID" value="KAL0955504.1"/>
    <property type="molecule type" value="Genomic_DNA"/>
</dbReference>
<accession>A0ABR3JIC9</accession>
<keyword evidence="1" id="KW-0560">Oxidoreductase</keyword>
<evidence type="ECO:0000256" key="1">
    <source>
        <dbReference type="ARBA" id="ARBA00023002"/>
    </source>
</evidence>
<dbReference type="Pfam" id="PF00106">
    <property type="entry name" value="adh_short"/>
    <property type="match status" value="1"/>
</dbReference>
<evidence type="ECO:0008006" key="4">
    <source>
        <dbReference type="Google" id="ProtNLM"/>
    </source>
</evidence>
<sequence>MGVLGDLIDHLFVGKPKWTVEQIPDLSEKVIIVTGGNTGIGKETIRALLNRNAKVYMASRTEERARAAIADLKADTGKEALFLHLDLANLASVRKAAAEFLSQERELHVLFNNAGVMWPSVSLVTDDGYDLQFGTNVIGHFLFTQLLMPVLLSTAQASPDRQARIITTSSIGGYLGHLDYDTFKDSAKRRSCFRHTLYAQSKYGNVVVAREIARRYADKGIVSISLHPGTINSELPRYMPGYSVLGKLAPLLLHDSAHGALTQLFVGTTPDAAEYNGKYFVPWARLGNPHPTTQDPEVAQRLWAWLEKEVSSK</sequence>
<name>A0ABR3JIC9_9AGAR</name>
<organism evidence="2 3">
    <name type="scientific">Hohenbuehelia grisea</name>
    <dbReference type="NCBI Taxonomy" id="104357"/>
    <lineage>
        <taxon>Eukaryota</taxon>
        <taxon>Fungi</taxon>
        <taxon>Dikarya</taxon>
        <taxon>Basidiomycota</taxon>
        <taxon>Agaricomycotina</taxon>
        <taxon>Agaricomycetes</taxon>
        <taxon>Agaricomycetidae</taxon>
        <taxon>Agaricales</taxon>
        <taxon>Pleurotineae</taxon>
        <taxon>Pleurotaceae</taxon>
        <taxon>Hohenbuehelia</taxon>
    </lineage>
</organism>
<protein>
    <recommendedName>
        <fullName evidence="4">NAD(P)-binding protein</fullName>
    </recommendedName>
</protein>
<reference evidence="3" key="1">
    <citation type="submission" date="2024-06" db="EMBL/GenBank/DDBJ databases">
        <title>Multi-omics analyses provide insights into the biosynthesis of the anticancer antibiotic pleurotin in Hohenbuehelia grisea.</title>
        <authorList>
            <person name="Weaver J.A."/>
            <person name="Alberti F."/>
        </authorList>
    </citation>
    <scope>NUCLEOTIDE SEQUENCE [LARGE SCALE GENOMIC DNA]</scope>
    <source>
        <strain evidence="3">T-177</strain>
    </source>
</reference>
<dbReference type="CDD" id="cd05327">
    <property type="entry name" value="retinol-DH_like_SDR_c_like"/>
    <property type="match status" value="1"/>
</dbReference>
<dbReference type="PRINTS" id="PR00081">
    <property type="entry name" value="GDHRDH"/>
</dbReference>
<dbReference type="InterPro" id="IPR002347">
    <property type="entry name" value="SDR_fam"/>
</dbReference>